<dbReference type="InterPro" id="IPR037066">
    <property type="entry name" value="Plug_dom_sf"/>
</dbReference>
<dbReference type="Proteomes" id="UP001597467">
    <property type="component" value="Unassembled WGS sequence"/>
</dbReference>
<dbReference type="EMBL" id="JBHULM010000007">
    <property type="protein sequence ID" value="MFD2541593.1"/>
    <property type="molecule type" value="Genomic_DNA"/>
</dbReference>
<accession>A0ABW5K0K8</accession>
<evidence type="ECO:0000256" key="4">
    <source>
        <dbReference type="ARBA" id="ARBA00022692"/>
    </source>
</evidence>
<dbReference type="Gene3D" id="2.170.130.10">
    <property type="entry name" value="TonB-dependent receptor, plug domain"/>
    <property type="match status" value="1"/>
</dbReference>
<dbReference type="Gene3D" id="2.60.40.1120">
    <property type="entry name" value="Carboxypeptidase-like, regulatory domain"/>
    <property type="match status" value="1"/>
</dbReference>
<proteinExistence type="inferred from homology"/>
<evidence type="ECO:0000256" key="5">
    <source>
        <dbReference type="ARBA" id="ARBA00022729"/>
    </source>
</evidence>
<name>A0ABW5K0K8_9FLAO</name>
<dbReference type="InterPro" id="IPR008969">
    <property type="entry name" value="CarboxyPept-like_regulatory"/>
</dbReference>
<keyword evidence="5 12" id="KW-0732">Signal</keyword>
<evidence type="ECO:0000256" key="8">
    <source>
        <dbReference type="ARBA" id="ARBA00023170"/>
    </source>
</evidence>
<gene>
    <name evidence="15" type="ORF">ACFSSB_04615</name>
</gene>
<dbReference type="InterPro" id="IPR012910">
    <property type="entry name" value="Plug_dom"/>
</dbReference>
<feature type="chain" id="PRO_5046952052" evidence="12">
    <location>
        <begin position="19"/>
        <end position="799"/>
    </location>
</feature>
<evidence type="ECO:0000256" key="3">
    <source>
        <dbReference type="ARBA" id="ARBA00022452"/>
    </source>
</evidence>
<keyword evidence="2 10" id="KW-0813">Transport</keyword>
<comment type="similarity">
    <text evidence="10 11">Belongs to the TonB-dependent receptor family.</text>
</comment>
<evidence type="ECO:0000256" key="9">
    <source>
        <dbReference type="ARBA" id="ARBA00023237"/>
    </source>
</evidence>
<dbReference type="PANTHER" id="PTHR30069">
    <property type="entry name" value="TONB-DEPENDENT OUTER MEMBRANE RECEPTOR"/>
    <property type="match status" value="1"/>
</dbReference>
<dbReference type="SUPFAM" id="SSF56935">
    <property type="entry name" value="Porins"/>
    <property type="match status" value="1"/>
</dbReference>
<feature type="domain" description="TonB-dependent receptor plug" evidence="14">
    <location>
        <begin position="121"/>
        <end position="221"/>
    </location>
</feature>
<comment type="subcellular location">
    <subcellularLocation>
        <location evidence="1 10">Cell outer membrane</location>
        <topology evidence="1 10">Multi-pass membrane protein</topology>
    </subcellularLocation>
</comment>
<dbReference type="PROSITE" id="PS52016">
    <property type="entry name" value="TONB_DEPENDENT_REC_3"/>
    <property type="match status" value="1"/>
</dbReference>
<dbReference type="PANTHER" id="PTHR30069:SF29">
    <property type="entry name" value="HEMOGLOBIN AND HEMOGLOBIN-HAPTOGLOBIN-BINDING PROTEIN 1-RELATED"/>
    <property type="match status" value="1"/>
</dbReference>
<comment type="caution">
    <text evidence="15">The sequence shown here is derived from an EMBL/GenBank/DDBJ whole genome shotgun (WGS) entry which is preliminary data.</text>
</comment>
<organism evidence="15 16">
    <name type="scientific">Lacinutrix gracilariae</name>
    <dbReference type="NCBI Taxonomy" id="1747198"/>
    <lineage>
        <taxon>Bacteria</taxon>
        <taxon>Pseudomonadati</taxon>
        <taxon>Bacteroidota</taxon>
        <taxon>Flavobacteriia</taxon>
        <taxon>Flavobacteriales</taxon>
        <taxon>Flavobacteriaceae</taxon>
        <taxon>Lacinutrix</taxon>
    </lineage>
</organism>
<evidence type="ECO:0000256" key="1">
    <source>
        <dbReference type="ARBA" id="ARBA00004571"/>
    </source>
</evidence>
<feature type="domain" description="TonB-dependent receptor-like beta-barrel" evidence="13">
    <location>
        <begin position="328"/>
        <end position="768"/>
    </location>
</feature>
<evidence type="ECO:0000256" key="12">
    <source>
        <dbReference type="SAM" id="SignalP"/>
    </source>
</evidence>
<dbReference type="InterPro" id="IPR000531">
    <property type="entry name" value="Beta-barrel_TonB"/>
</dbReference>
<evidence type="ECO:0000259" key="14">
    <source>
        <dbReference type="Pfam" id="PF07715"/>
    </source>
</evidence>
<reference evidence="16" key="1">
    <citation type="journal article" date="2019" name="Int. J. Syst. Evol. Microbiol.">
        <title>The Global Catalogue of Microorganisms (GCM) 10K type strain sequencing project: providing services to taxonomists for standard genome sequencing and annotation.</title>
        <authorList>
            <consortium name="The Broad Institute Genomics Platform"/>
            <consortium name="The Broad Institute Genome Sequencing Center for Infectious Disease"/>
            <person name="Wu L."/>
            <person name="Ma J."/>
        </authorList>
    </citation>
    <scope>NUCLEOTIDE SEQUENCE [LARGE SCALE GENOMIC DNA]</scope>
    <source>
        <strain evidence="16">KCTC 42808</strain>
    </source>
</reference>
<evidence type="ECO:0000259" key="13">
    <source>
        <dbReference type="Pfam" id="PF00593"/>
    </source>
</evidence>
<keyword evidence="9 10" id="KW-0998">Cell outer membrane</keyword>
<dbReference type="InterPro" id="IPR039426">
    <property type="entry name" value="TonB-dep_rcpt-like"/>
</dbReference>
<keyword evidence="8 15" id="KW-0675">Receptor</keyword>
<keyword evidence="7 10" id="KW-0472">Membrane</keyword>
<feature type="signal peptide" evidence="12">
    <location>
        <begin position="1"/>
        <end position="18"/>
    </location>
</feature>
<evidence type="ECO:0000313" key="16">
    <source>
        <dbReference type="Proteomes" id="UP001597467"/>
    </source>
</evidence>
<dbReference type="SUPFAM" id="SSF49464">
    <property type="entry name" value="Carboxypeptidase regulatory domain-like"/>
    <property type="match status" value="1"/>
</dbReference>
<keyword evidence="6 11" id="KW-0798">TonB box</keyword>
<keyword evidence="4 10" id="KW-0812">Transmembrane</keyword>
<evidence type="ECO:0000313" key="15">
    <source>
        <dbReference type="EMBL" id="MFD2541593.1"/>
    </source>
</evidence>
<evidence type="ECO:0000256" key="10">
    <source>
        <dbReference type="PROSITE-ProRule" id="PRU01360"/>
    </source>
</evidence>
<dbReference type="InterPro" id="IPR036942">
    <property type="entry name" value="Beta-barrel_TonB_sf"/>
</dbReference>
<protein>
    <submittedName>
        <fullName evidence="15">TonB-dependent receptor</fullName>
    </submittedName>
</protein>
<keyword evidence="3 10" id="KW-1134">Transmembrane beta strand</keyword>
<dbReference type="RefSeq" id="WP_379901465.1">
    <property type="nucleotide sequence ID" value="NZ_JBHULM010000007.1"/>
</dbReference>
<evidence type="ECO:0000256" key="2">
    <source>
        <dbReference type="ARBA" id="ARBA00022448"/>
    </source>
</evidence>
<evidence type="ECO:0000256" key="11">
    <source>
        <dbReference type="RuleBase" id="RU003357"/>
    </source>
</evidence>
<evidence type="ECO:0000256" key="6">
    <source>
        <dbReference type="ARBA" id="ARBA00023077"/>
    </source>
</evidence>
<keyword evidence="16" id="KW-1185">Reference proteome</keyword>
<dbReference type="Gene3D" id="2.40.170.20">
    <property type="entry name" value="TonB-dependent receptor, beta-barrel domain"/>
    <property type="match status" value="1"/>
</dbReference>
<sequence>MKYYIMILCCCVFSWSHSQNCNSNFSGEVHDFHDGTPISNAVIYIENINKYTTTDVDGKFSVESLCNTVITIEVSHLACETKRLEVKIEGDTYLEINLEHHIEELSEVKVNAVSSTKITKTSQETILKSETIDRFSSLNLGDALKQVSGVSSINTGSTIVKPVINGLHSSRIIVMTNGVRLQDQEWGIEHAPNIDLNTAGSINVIKGANALAYGGDAIGGVIVLKPSKISLKDSLYGKTILSGHTNGRGFNLNTSLTKTYKKGWYVGAQASMKRFGDYEAPDYNLTNTGLNSKGFSINGGFKTFEKGFNVYYSYLDNEIAILRASHIGNIEDLVNAINSPEPLVINDFSYDIDAPKQDVTHHVFKTEFYKRFKKFGRLDVQYDYQNNHRYEYDVRVGDDKDKPAIDLTLKTHTLKTSVKLDAKSNFTFRFGVNAGYQNNFANPDTGVRRLIPDYDKYDFGAFVISDLRINNNINIDFGVRYDYNQIDAKKFYLTSRWEERGYDVDFSDIVIEDLDTQLLTNPKFEYHNISASTGVSFKINDKNSILLNYGLSNRAPNPSELFSDGLHHSAARIELGDLRMKKETSNRVSATYNYQNSRLSLSAEAFYNHINDYIFIEPTGTEQTNRGAFPVWSYNQTNAALYGLDLTANYTINTHWFFKNKSSYIKGNDLSQNEDLIDIPSMKTVNILGYSNKKWLHFNTELQSELVFRQNDYPNNNFEVYIPTTEETVEVDISTTPPTYHLLHLQSDITLNLSEKTDLNIGLNITNIFNTNYRENLNRLRYFADDLGRNIMLQLKLNY</sequence>
<dbReference type="Pfam" id="PF00593">
    <property type="entry name" value="TonB_dep_Rec_b-barrel"/>
    <property type="match status" value="1"/>
</dbReference>
<dbReference type="Pfam" id="PF07715">
    <property type="entry name" value="Plug"/>
    <property type="match status" value="1"/>
</dbReference>
<evidence type="ECO:0000256" key="7">
    <source>
        <dbReference type="ARBA" id="ARBA00023136"/>
    </source>
</evidence>
<dbReference type="Pfam" id="PF13715">
    <property type="entry name" value="CarbopepD_reg_2"/>
    <property type="match status" value="1"/>
</dbReference>